<reference evidence="1" key="1">
    <citation type="submission" date="2021-06" db="EMBL/GenBank/DDBJ databases">
        <title>Parelaphostrongylus tenuis whole genome reference sequence.</title>
        <authorList>
            <person name="Garwood T.J."/>
            <person name="Larsen P.A."/>
            <person name="Fountain-Jones N.M."/>
            <person name="Garbe J.R."/>
            <person name="Macchietto M.G."/>
            <person name="Kania S.A."/>
            <person name="Gerhold R.W."/>
            <person name="Richards J.E."/>
            <person name="Wolf T.M."/>
        </authorList>
    </citation>
    <scope>NUCLEOTIDE SEQUENCE</scope>
    <source>
        <strain evidence="1">MNPRO001-30</strain>
        <tissue evidence="1">Meninges</tissue>
    </source>
</reference>
<accession>A0AAD5M099</accession>
<organism evidence="1 2">
    <name type="scientific">Parelaphostrongylus tenuis</name>
    <name type="common">Meningeal worm</name>
    <dbReference type="NCBI Taxonomy" id="148309"/>
    <lineage>
        <taxon>Eukaryota</taxon>
        <taxon>Metazoa</taxon>
        <taxon>Ecdysozoa</taxon>
        <taxon>Nematoda</taxon>
        <taxon>Chromadorea</taxon>
        <taxon>Rhabditida</taxon>
        <taxon>Rhabditina</taxon>
        <taxon>Rhabditomorpha</taxon>
        <taxon>Strongyloidea</taxon>
        <taxon>Metastrongylidae</taxon>
        <taxon>Parelaphostrongylus</taxon>
    </lineage>
</organism>
<evidence type="ECO:0000313" key="1">
    <source>
        <dbReference type="EMBL" id="KAJ1347643.1"/>
    </source>
</evidence>
<sequence length="106" mass="12401">MNRKEECLVITLDLAPYLRNIFQKASYRRNGKTPRKYCPRQEARVFLSMEPRLHLDEKLSGPDYLMYSADYFERSLELFVNFADEHKGIAFIYALNTSSAMVRGAL</sequence>
<proteinExistence type="predicted"/>
<dbReference type="Proteomes" id="UP001196413">
    <property type="component" value="Unassembled WGS sequence"/>
</dbReference>
<dbReference type="EMBL" id="JAHQIW010000362">
    <property type="protein sequence ID" value="KAJ1347643.1"/>
    <property type="molecule type" value="Genomic_DNA"/>
</dbReference>
<keyword evidence="2" id="KW-1185">Reference proteome</keyword>
<dbReference type="AlphaFoldDB" id="A0AAD5M099"/>
<gene>
    <name evidence="1" type="ORF">KIN20_002759</name>
</gene>
<name>A0AAD5M099_PARTN</name>
<evidence type="ECO:0000313" key="2">
    <source>
        <dbReference type="Proteomes" id="UP001196413"/>
    </source>
</evidence>
<comment type="caution">
    <text evidence="1">The sequence shown here is derived from an EMBL/GenBank/DDBJ whole genome shotgun (WGS) entry which is preliminary data.</text>
</comment>
<protein>
    <submittedName>
        <fullName evidence="1">Uncharacterized protein</fullName>
    </submittedName>
</protein>